<dbReference type="PANTHER" id="PTHR47611">
    <property type="entry name" value="HAT DIMERISATION DOMAIN, C-TERMINAL"/>
    <property type="match status" value="1"/>
</dbReference>
<dbReference type="InterPro" id="IPR012337">
    <property type="entry name" value="RNaseH-like_sf"/>
</dbReference>
<reference evidence="2 3" key="1">
    <citation type="journal article" date="2016" name="Mol. Biol. Evol.">
        <title>Comparative Genomics of Early-Diverging Mushroom-Forming Fungi Provides Insights into the Origins of Lignocellulose Decay Capabilities.</title>
        <authorList>
            <person name="Nagy L.G."/>
            <person name="Riley R."/>
            <person name="Tritt A."/>
            <person name="Adam C."/>
            <person name="Daum C."/>
            <person name="Floudas D."/>
            <person name="Sun H."/>
            <person name="Yadav J.S."/>
            <person name="Pangilinan J."/>
            <person name="Larsson K.H."/>
            <person name="Matsuura K."/>
            <person name="Barry K."/>
            <person name="Labutti K."/>
            <person name="Kuo R."/>
            <person name="Ohm R.A."/>
            <person name="Bhattacharya S.S."/>
            <person name="Shirouzu T."/>
            <person name="Yoshinaga Y."/>
            <person name="Martin F.M."/>
            <person name="Grigoriev I.V."/>
            <person name="Hibbett D.S."/>
        </authorList>
    </citation>
    <scope>NUCLEOTIDE SEQUENCE [LARGE SCALE GENOMIC DNA]</scope>
    <source>
        <strain evidence="2 3">HHB12029</strain>
    </source>
</reference>
<dbReference type="InterPro" id="IPR008906">
    <property type="entry name" value="HATC_C_dom"/>
</dbReference>
<accession>A0A165MWS2</accession>
<feature type="non-terminal residue" evidence="2">
    <location>
        <position position="64"/>
    </location>
</feature>
<keyword evidence="3" id="KW-1185">Reference proteome</keyword>
<dbReference type="Proteomes" id="UP000077266">
    <property type="component" value="Unassembled WGS sequence"/>
</dbReference>
<protein>
    <recommendedName>
        <fullName evidence="1">HAT C-terminal dimerisation domain-containing protein</fullName>
    </recommendedName>
</protein>
<proteinExistence type="predicted"/>
<evidence type="ECO:0000259" key="1">
    <source>
        <dbReference type="Pfam" id="PF05699"/>
    </source>
</evidence>
<gene>
    <name evidence="2" type="ORF">EXIGLDRAFT_572679</name>
</gene>
<sequence>YPRLSRMALDYLSIPATSVDVERTFSKGRTLLSHIRNRLSAQSTRALLCLNSWIPLNIVKTSDI</sequence>
<dbReference type="InParanoid" id="A0A165MWS2"/>
<dbReference type="PANTHER" id="PTHR47611:SF1">
    <property type="entry name" value="CCHC-TYPE DOMAIN-CONTAINING PROTEIN"/>
    <property type="match status" value="1"/>
</dbReference>
<feature type="domain" description="HAT C-terminal dimerisation" evidence="1">
    <location>
        <begin position="1"/>
        <end position="54"/>
    </location>
</feature>
<evidence type="ECO:0000313" key="2">
    <source>
        <dbReference type="EMBL" id="KZV99873.1"/>
    </source>
</evidence>
<feature type="non-terminal residue" evidence="2">
    <location>
        <position position="1"/>
    </location>
</feature>
<dbReference type="Pfam" id="PF05699">
    <property type="entry name" value="Dimer_Tnp_hAT"/>
    <property type="match status" value="1"/>
</dbReference>
<dbReference type="AlphaFoldDB" id="A0A165MWS2"/>
<dbReference type="EMBL" id="KV425905">
    <property type="protein sequence ID" value="KZV99873.1"/>
    <property type="molecule type" value="Genomic_DNA"/>
</dbReference>
<name>A0A165MWS2_EXIGL</name>
<organism evidence="2 3">
    <name type="scientific">Exidia glandulosa HHB12029</name>
    <dbReference type="NCBI Taxonomy" id="1314781"/>
    <lineage>
        <taxon>Eukaryota</taxon>
        <taxon>Fungi</taxon>
        <taxon>Dikarya</taxon>
        <taxon>Basidiomycota</taxon>
        <taxon>Agaricomycotina</taxon>
        <taxon>Agaricomycetes</taxon>
        <taxon>Auriculariales</taxon>
        <taxon>Exidiaceae</taxon>
        <taxon>Exidia</taxon>
    </lineage>
</organism>
<dbReference type="OrthoDB" id="1715602at2759"/>
<dbReference type="GO" id="GO:0046983">
    <property type="term" value="F:protein dimerization activity"/>
    <property type="evidence" value="ECO:0007669"/>
    <property type="project" value="InterPro"/>
</dbReference>
<dbReference type="SUPFAM" id="SSF53098">
    <property type="entry name" value="Ribonuclease H-like"/>
    <property type="match status" value="1"/>
</dbReference>
<evidence type="ECO:0000313" key="3">
    <source>
        <dbReference type="Proteomes" id="UP000077266"/>
    </source>
</evidence>